<dbReference type="Gene3D" id="3.30.40.10">
    <property type="entry name" value="Zinc/RING finger domain, C3HC4 (zinc finger)"/>
    <property type="match status" value="1"/>
</dbReference>
<dbReference type="InterPro" id="IPR001841">
    <property type="entry name" value="Znf_RING"/>
</dbReference>
<reference evidence="4" key="2">
    <citation type="submission" date="2024-04" db="EMBL/GenBank/DDBJ databases">
        <authorList>
            <person name="Chen Y."/>
            <person name="Shah S."/>
            <person name="Dougan E. K."/>
            <person name="Thang M."/>
            <person name="Chan C."/>
        </authorList>
    </citation>
    <scope>NUCLEOTIDE SEQUENCE [LARGE SCALE GENOMIC DNA]</scope>
</reference>
<reference evidence="3" key="1">
    <citation type="submission" date="2022-10" db="EMBL/GenBank/DDBJ databases">
        <authorList>
            <person name="Chen Y."/>
            <person name="Dougan E. K."/>
            <person name="Chan C."/>
            <person name="Rhodes N."/>
            <person name="Thang M."/>
        </authorList>
    </citation>
    <scope>NUCLEOTIDE SEQUENCE</scope>
</reference>
<evidence type="ECO:0000259" key="2">
    <source>
        <dbReference type="PROSITE" id="PS50089"/>
    </source>
</evidence>
<dbReference type="PANTHER" id="PTHR23041">
    <property type="entry name" value="RING FINGER DOMAIN-CONTAINING"/>
    <property type="match status" value="1"/>
</dbReference>
<dbReference type="SUPFAM" id="SSF57850">
    <property type="entry name" value="RING/U-box"/>
    <property type="match status" value="1"/>
</dbReference>
<dbReference type="SMART" id="SM00184">
    <property type="entry name" value="RING"/>
    <property type="match status" value="1"/>
</dbReference>
<organism evidence="3">
    <name type="scientific">Cladocopium goreaui</name>
    <dbReference type="NCBI Taxonomy" id="2562237"/>
    <lineage>
        <taxon>Eukaryota</taxon>
        <taxon>Sar</taxon>
        <taxon>Alveolata</taxon>
        <taxon>Dinophyceae</taxon>
        <taxon>Suessiales</taxon>
        <taxon>Symbiodiniaceae</taxon>
        <taxon>Cladocopium</taxon>
    </lineage>
</organism>
<keyword evidence="1" id="KW-0479">Metal-binding</keyword>
<dbReference type="Pfam" id="PF13920">
    <property type="entry name" value="zf-C3HC4_3"/>
    <property type="match status" value="1"/>
</dbReference>
<comment type="caution">
    <text evidence="3">The sequence shown here is derived from an EMBL/GenBank/DDBJ whole genome shotgun (WGS) entry which is preliminary data.</text>
</comment>
<dbReference type="InterPro" id="IPR013083">
    <property type="entry name" value="Znf_RING/FYVE/PHD"/>
</dbReference>
<proteinExistence type="predicted"/>
<protein>
    <recommendedName>
        <fullName evidence="2">RING-type domain-containing protein</fullName>
    </recommendedName>
</protein>
<evidence type="ECO:0000313" key="3">
    <source>
        <dbReference type="EMBL" id="CAI3975772.1"/>
    </source>
</evidence>
<dbReference type="PANTHER" id="PTHR23041:SF78">
    <property type="entry name" value="E3 UBIQUITIN-PROTEIN LIGASE RNF4"/>
    <property type="match status" value="1"/>
</dbReference>
<evidence type="ECO:0000256" key="1">
    <source>
        <dbReference type="PROSITE-ProRule" id="PRU00175"/>
    </source>
</evidence>
<evidence type="ECO:0000313" key="5">
    <source>
        <dbReference type="Proteomes" id="UP001152797"/>
    </source>
</evidence>
<dbReference type="EMBL" id="CAMXCT030000224">
    <property type="protein sequence ID" value="CAL4763084.1"/>
    <property type="molecule type" value="Genomic_DNA"/>
</dbReference>
<keyword evidence="5" id="KW-1185">Reference proteome</keyword>
<dbReference type="AlphaFoldDB" id="A0A9P1FJ23"/>
<dbReference type="Proteomes" id="UP001152797">
    <property type="component" value="Unassembled WGS sequence"/>
</dbReference>
<accession>A0A9P1FJ23</accession>
<dbReference type="EMBL" id="CAMXCT020000224">
    <property type="protein sequence ID" value="CAL1129147.1"/>
    <property type="molecule type" value="Genomic_DNA"/>
</dbReference>
<dbReference type="EMBL" id="CAMXCT010000224">
    <property type="protein sequence ID" value="CAI3975772.1"/>
    <property type="molecule type" value="Genomic_DNA"/>
</dbReference>
<feature type="domain" description="RING-type" evidence="2">
    <location>
        <begin position="111"/>
        <end position="147"/>
    </location>
</feature>
<dbReference type="GO" id="GO:0008270">
    <property type="term" value="F:zinc ion binding"/>
    <property type="evidence" value="ECO:0007669"/>
    <property type="project" value="UniProtKB-KW"/>
</dbReference>
<keyword evidence="1" id="KW-0863">Zinc-finger</keyword>
<dbReference type="PROSITE" id="PS50089">
    <property type="entry name" value="ZF_RING_2"/>
    <property type="match status" value="1"/>
</dbReference>
<gene>
    <name evidence="3" type="ORF">C1SCF055_LOCUS4053</name>
</gene>
<sequence>MSFAQELGQRSLAACVDSHNSWVEETLRKLMTECEAKAAQGHCVACVIQPRPSLFPEDAMALLDQRLADLGFTSKAVVLNWHNNVYAHVTWNMAQMPDETNSTPQGIKGTCPICHENWHLVALTPCGHTVCQQCQKSSGLRQCPMCRENLTGATRALFME</sequence>
<dbReference type="OrthoDB" id="66726at2759"/>
<evidence type="ECO:0000313" key="4">
    <source>
        <dbReference type="EMBL" id="CAL1129147.1"/>
    </source>
</evidence>
<name>A0A9P1FJ23_9DINO</name>
<dbReference type="InterPro" id="IPR047134">
    <property type="entry name" value="RNF4"/>
</dbReference>
<keyword evidence="1" id="KW-0862">Zinc</keyword>